<sequence>MMLFVSTALLPVTMLKSPQDFWWAVVTAMITTAISVMLILIGTWLDYEYCAPVAEYPAYQFDHLLLSLGIFMFSFGGHSVFPTIQHDMKHPQHFTKSSILAFVVVFIMYIPITVLGYMVYGDSLKDSIIMSIQSSYIQQAANLFIAVHCILTLTIVINPLNQEIEHMLKIPHHFGWKRILLRSSTLLAIVFSAETVPSFGPILNLIGGTTVAFTSAIMPCLFYLYLHAQEKRVNEKIRKGVHSKHRIPTFNQILERTPPLVLGINIFVIVVAVICGIATTQSAVVELATSSFSVPCYLSSSSPNNQDSVSHAVHCCGHHQNVSRYGSSSFCPAIS</sequence>
<keyword evidence="8" id="KW-1185">Reference proteome</keyword>
<proteinExistence type="predicted"/>
<accession>A0A915DV16</accession>
<feature type="transmembrane region" description="Helical" evidence="6">
    <location>
        <begin position="64"/>
        <end position="85"/>
    </location>
</feature>
<dbReference type="FunFam" id="1.20.1740.10:FF:000052">
    <property type="entry name" value="Lysine histidine transporter-like 3"/>
    <property type="match status" value="1"/>
</dbReference>
<dbReference type="Pfam" id="PF01490">
    <property type="entry name" value="Aa_trans"/>
    <property type="match status" value="1"/>
</dbReference>
<evidence type="ECO:0000259" key="7">
    <source>
        <dbReference type="Pfam" id="PF01490"/>
    </source>
</evidence>
<feature type="transmembrane region" description="Helical" evidence="6">
    <location>
        <begin position="97"/>
        <end position="120"/>
    </location>
</feature>
<evidence type="ECO:0000256" key="6">
    <source>
        <dbReference type="SAM" id="Phobius"/>
    </source>
</evidence>
<keyword evidence="2" id="KW-0813">Transport</keyword>
<feature type="domain" description="Amino acid transporter transmembrane" evidence="7">
    <location>
        <begin position="1"/>
        <end position="238"/>
    </location>
</feature>
<keyword evidence="3 6" id="KW-0812">Transmembrane</keyword>
<evidence type="ECO:0000256" key="3">
    <source>
        <dbReference type="ARBA" id="ARBA00022692"/>
    </source>
</evidence>
<evidence type="ECO:0000313" key="9">
    <source>
        <dbReference type="WBParaSite" id="jg23254"/>
    </source>
</evidence>
<evidence type="ECO:0000256" key="5">
    <source>
        <dbReference type="ARBA" id="ARBA00023136"/>
    </source>
</evidence>
<feature type="transmembrane region" description="Helical" evidence="6">
    <location>
        <begin position="202"/>
        <end position="226"/>
    </location>
</feature>
<feature type="transmembrane region" description="Helical" evidence="6">
    <location>
        <begin position="21"/>
        <end position="44"/>
    </location>
</feature>
<dbReference type="InterPro" id="IPR013057">
    <property type="entry name" value="AA_transpt_TM"/>
</dbReference>
<dbReference type="Proteomes" id="UP000887574">
    <property type="component" value="Unplaced"/>
</dbReference>
<feature type="transmembrane region" description="Helical" evidence="6">
    <location>
        <begin position="140"/>
        <end position="158"/>
    </location>
</feature>
<evidence type="ECO:0000256" key="1">
    <source>
        <dbReference type="ARBA" id="ARBA00004370"/>
    </source>
</evidence>
<keyword evidence="4 6" id="KW-1133">Transmembrane helix</keyword>
<protein>
    <submittedName>
        <fullName evidence="9">Amino acid transporter transmembrane domain-containing protein</fullName>
    </submittedName>
</protein>
<feature type="transmembrane region" description="Helical" evidence="6">
    <location>
        <begin position="260"/>
        <end position="279"/>
    </location>
</feature>
<comment type="subcellular location">
    <subcellularLocation>
        <location evidence="1">Membrane</location>
    </subcellularLocation>
</comment>
<name>A0A915DV16_9BILA</name>
<reference evidence="9" key="1">
    <citation type="submission" date="2022-11" db="UniProtKB">
        <authorList>
            <consortium name="WormBaseParasite"/>
        </authorList>
    </citation>
    <scope>IDENTIFICATION</scope>
</reference>
<evidence type="ECO:0000256" key="2">
    <source>
        <dbReference type="ARBA" id="ARBA00022448"/>
    </source>
</evidence>
<dbReference type="GO" id="GO:0016020">
    <property type="term" value="C:membrane"/>
    <property type="evidence" value="ECO:0007669"/>
    <property type="project" value="UniProtKB-SubCell"/>
</dbReference>
<keyword evidence="5 6" id="KW-0472">Membrane</keyword>
<evidence type="ECO:0000256" key="4">
    <source>
        <dbReference type="ARBA" id="ARBA00022989"/>
    </source>
</evidence>
<dbReference type="AlphaFoldDB" id="A0A915DV16"/>
<dbReference type="WBParaSite" id="jg23254">
    <property type="protein sequence ID" value="jg23254"/>
    <property type="gene ID" value="jg23254"/>
</dbReference>
<dbReference type="Gene3D" id="1.20.1740.10">
    <property type="entry name" value="Amino acid/polyamine transporter I"/>
    <property type="match status" value="1"/>
</dbReference>
<organism evidence="8 9">
    <name type="scientific">Ditylenchus dipsaci</name>
    <dbReference type="NCBI Taxonomy" id="166011"/>
    <lineage>
        <taxon>Eukaryota</taxon>
        <taxon>Metazoa</taxon>
        <taxon>Ecdysozoa</taxon>
        <taxon>Nematoda</taxon>
        <taxon>Chromadorea</taxon>
        <taxon>Rhabditida</taxon>
        <taxon>Tylenchina</taxon>
        <taxon>Tylenchomorpha</taxon>
        <taxon>Sphaerularioidea</taxon>
        <taxon>Anguinidae</taxon>
        <taxon>Anguininae</taxon>
        <taxon>Ditylenchus</taxon>
    </lineage>
</organism>
<dbReference type="PANTHER" id="PTHR48017">
    <property type="entry name" value="OS05G0424000 PROTEIN-RELATED"/>
    <property type="match status" value="1"/>
</dbReference>
<evidence type="ECO:0000313" key="8">
    <source>
        <dbReference type="Proteomes" id="UP000887574"/>
    </source>
</evidence>
<feature type="transmembrane region" description="Helical" evidence="6">
    <location>
        <begin position="179"/>
        <end position="196"/>
    </location>
</feature>